<proteinExistence type="predicted"/>
<name>A0A644WZT6_9ZZZZ</name>
<reference evidence="1" key="1">
    <citation type="submission" date="2019-08" db="EMBL/GenBank/DDBJ databases">
        <authorList>
            <person name="Kucharzyk K."/>
            <person name="Murdoch R.W."/>
            <person name="Higgins S."/>
            <person name="Loffler F."/>
        </authorList>
    </citation>
    <scope>NUCLEOTIDE SEQUENCE</scope>
</reference>
<sequence length="37" mass="4354">MENFGTCNKCGCLTSKHKLEEFNGICEDCYYEEKEEK</sequence>
<organism evidence="1">
    <name type="scientific">bioreactor metagenome</name>
    <dbReference type="NCBI Taxonomy" id="1076179"/>
    <lineage>
        <taxon>unclassified sequences</taxon>
        <taxon>metagenomes</taxon>
        <taxon>ecological metagenomes</taxon>
    </lineage>
</organism>
<protein>
    <submittedName>
        <fullName evidence="1">Uncharacterized protein</fullName>
    </submittedName>
</protein>
<gene>
    <name evidence="1" type="ORF">SDC9_55742</name>
</gene>
<dbReference type="AlphaFoldDB" id="A0A644WZT6"/>
<comment type="caution">
    <text evidence="1">The sequence shown here is derived from an EMBL/GenBank/DDBJ whole genome shotgun (WGS) entry which is preliminary data.</text>
</comment>
<accession>A0A644WZT6</accession>
<dbReference type="EMBL" id="VSSQ01001567">
    <property type="protein sequence ID" value="MPM09425.1"/>
    <property type="molecule type" value="Genomic_DNA"/>
</dbReference>
<evidence type="ECO:0000313" key="1">
    <source>
        <dbReference type="EMBL" id="MPM09425.1"/>
    </source>
</evidence>